<dbReference type="GeneID" id="70235478"/>
<evidence type="ECO:0000313" key="1">
    <source>
        <dbReference type="EMBL" id="KAH3666517.1"/>
    </source>
</evidence>
<sequence>MCIVYHTEKALKQQLGSPNLAKLDGPNAAMNASMVEQASSSREMDACKTMANGSQGKAVYRMEWIGGVGGTCPTGFGGELRFGCGATFATGASGAFLNGTNFVFAAFPDAAGPALEDEGGGGGTLLGNKYLSSFAEEYGLVISLISREEADILGFENGDELNAEEPLSD</sequence>
<gene>
    <name evidence="1" type="ORF">OGAPHI_003513</name>
</gene>
<reference evidence="1" key="1">
    <citation type="journal article" date="2021" name="Open Biol.">
        <title>Shared evolutionary footprints suggest mitochondrial oxidative damage underlies multiple complex I losses in fungi.</title>
        <authorList>
            <person name="Schikora-Tamarit M.A."/>
            <person name="Marcet-Houben M."/>
            <person name="Nosek J."/>
            <person name="Gabaldon T."/>
        </authorList>
    </citation>
    <scope>NUCLEOTIDE SEQUENCE</scope>
    <source>
        <strain evidence="1">CBS6075</strain>
    </source>
</reference>
<comment type="caution">
    <text evidence="1">The sequence shown here is derived from an EMBL/GenBank/DDBJ whole genome shotgun (WGS) entry which is preliminary data.</text>
</comment>
<dbReference type="EMBL" id="JAEUBE010000255">
    <property type="protein sequence ID" value="KAH3666517.1"/>
    <property type="molecule type" value="Genomic_DNA"/>
</dbReference>
<proteinExistence type="predicted"/>
<protein>
    <submittedName>
        <fullName evidence="1">Uncharacterized protein</fullName>
    </submittedName>
</protein>
<evidence type="ECO:0000313" key="2">
    <source>
        <dbReference type="Proteomes" id="UP000769157"/>
    </source>
</evidence>
<organism evidence="1 2">
    <name type="scientific">Ogataea philodendri</name>
    <dbReference type="NCBI Taxonomy" id="1378263"/>
    <lineage>
        <taxon>Eukaryota</taxon>
        <taxon>Fungi</taxon>
        <taxon>Dikarya</taxon>
        <taxon>Ascomycota</taxon>
        <taxon>Saccharomycotina</taxon>
        <taxon>Pichiomycetes</taxon>
        <taxon>Pichiales</taxon>
        <taxon>Pichiaceae</taxon>
        <taxon>Ogataea</taxon>
    </lineage>
</organism>
<keyword evidence="2" id="KW-1185">Reference proteome</keyword>
<name>A0A9P8P731_9ASCO</name>
<accession>A0A9P8P731</accession>
<dbReference type="Proteomes" id="UP000769157">
    <property type="component" value="Unassembled WGS sequence"/>
</dbReference>
<reference evidence="1" key="2">
    <citation type="submission" date="2021-01" db="EMBL/GenBank/DDBJ databases">
        <authorList>
            <person name="Schikora-Tamarit M.A."/>
        </authorList>
    </citation>
    <scope>NUCLEOTIDE SEQUENCE</scope>
    <source>
        <strain evidence="1">CBS6075</strain>
    </source>
</reference>
<dbReference type="AlphaFoldDB" id="A0A9P8P731"/>
<dbReference type="RefSeq" id="XP_046061648.1">
    <property type="nucleotide sequence ID" value="XM_046204496.1"/>
</dbReference>